<reference evidence="2 3" key="1">
    <citation type="journal article" date="2011" name="Stand. Genomic Sci.">
        <title>Complete genome sequence of Thermomonospora curvata type strain (B9).</title>
        <authorList>
            <person name="Chertkov O."/>
            <person name="Sikorski J."/>
            <person name="Nolan M."/>
            <person name="Lapidus A."/>
            <person name="Lucas S."/>
            <person name="Del Rio T.G."/>
            <person name="Tice H."/>
            <person name="Cheng J.F."/>
            <person name="Goodwin L."/>
            <person name="Pitluck S."/>
            <person name="Liolios K."/>
            <person name="Ivanova N."/>
            <person name="Mavromatis K."/>
            <person name="Mikhailova N."/>
            <person name="Ovchinnikova G."/>
            <person name="Pati A."/>
            <person name="Chen A."/>
            <person name="Palaniappan K."/>
            <person name="Djao O.D."/>
            <person name="Land M."/>
            <person name="Hauser L."/>
            <person name="Chang Y.J."/>
            <person name="Jeffries C.D."/>
            <person name="Brettin T."/>
            <person name="Han C."/>
            <person name="Detter J.C."/>
            <person name="Rohde M."/>
            <person name="Goker M."/>
            <person name="Woyke T."/>
            <person name="Bristow J."/>
            <person name="Eisen J.A."/>
            <person name="Markowitz V."/>
            <person name="Hugenholtz P."/>
            <person name="Klenk H.P."/>
            <person name="Kyrpides N.C."/>
        </authorList>
    </citation>
    <scope>NUCLEOTIDE SEQUENCE [LARGE SCALE GENOMIC DNA]</scope>
    <source>
        <strain evidence="3">ATCC 19995 / DSM 43183 / JCM 3096 / KCTC 9072 / NBRC 15933 / NCIMB 10081 / Henssen B9</strain>
    </source>
</reference>
<evidence type="ECO:0000313" key="3">
    <source>
        <dbReference type="Proteomes" id="UP000001918"/>
    </source>
</evidence>
<dbReference type="RefSeq" id="WP_012850992.1">
    <property type="nucleotide sequence ID" value="NC_013510.1"/>
</dbReference>
<dbReference type="STRING" id="471852.Tcur_0613"/>
<dbReference type="InterPro" id="IPR036689">
    <property type="entry name" value="ESAT-6-like_sf"/>
</dbReference>
<keyword evidence="3" id="KW-1185">Reference proteome</keyword>
<name>D1A4H3_THECD</name>
<dbReference type="eggNOG" id="COG4842">
    <property type="taxonomic scope" value="Bacteria"/>
</dbReference>
<sequence length="457" mass="44333">MAPPQQGVIRNQQFSTGDEGISGWTNKLQIWEDHFNDLKAIVDGMNPCELQTSSLAFRTLAEAMNDTLDLLSDVAGKLAKNWGGQDAQAAVAQMNKAYQQALEIQNKSQQVAKATAEHADKQTEWKQAYGTGSPTDSWVRKVARWATLPAALGGPTSPAAVTSFLANNMGAEDALNKINQGTRQSNESYPPEIKVDMPDPQVTPFDAAPASPGAGGGAPMPSMPGGGAGGGGAGNPPGSPGLPGPGGDAGPGGGAPNPFRDGGVPGPYPLGDPPGGGFGGPGYPGPGGGGSGYSGGGGSGSDLAGLQPGNPGTPGPGGGFGGGNGLPGGPNGPGGPPGGPSGLLPGGPGGLPGGLPGGRGGGLPGGRGGGLPGGKPGGLPGGIGGGSPRGFNGVLGGPNAAGRTGVGAGPGGMGMGMPMGAGAGHGGREEERERAFWLPEDEEFWNNDQEATPPVIG</sequence>
<evidence type="ECO:0008006" key="4">
    <source>
        <dbReference type="Google" id="ProtNLM"/>
    </source>
</evidence>
<feature type="compositionally biased region" description="Gly residues" evidence="1">
    <location>
        <begin position="404"/>
        <end position="425"/>
    </location>
</feature>
<feature type="compositionally biased region" description="Gly residues" evidence="1">
    <location>
        <begin position="273"/>
        <end position="300"/>
    </location>
</feature>
<feature type="compositionally biased region" description="Gly residues" evidence="1">
    <location>
        <begin position="340"/>
        <end position="396"/>
    </location>
</feature>
<organism evidence="2 3">
    <name type="scientific">Thermomonospora curvata (strain ATCC 19995 / DSM 43183 / JCM 3096 / KCTC 9072 / NBRC 15933 / NCIMB 10081 / Henssen B9)</name>
    <dbReference type="NCBI Taxonomy" id="471852"/>
    <lineage>
        <taxon>Bacteria</taxon>
        <taxon>Bacillati</taxon>
        <taxon>Actinomycetota</taxon>
        <taxon>Actinomycetes</taxon>
        <taxon>Streptosporangiales</taxon>
        <taxon>Thermomonosporaceae</taxon>
        <taxon>Thermomonospora</taxon>
    </lineage>
</organism>
<dbReference type="SUPFAM" id="SSF140453">
    <property type="entry name" value="EsxAB dimer-like"/>
    <property type="match status" value="1"/>
</dbReference>
<protein>
    <recommendedName>
        <fullName evidence="4">PPE family domain-containing protein</fullName>
    </recommendedName>
</protein>
<dbReference type="AlphaFoldDB" id="D1A4H3"/>
<accession>D1A4H3</accession>
<evidence type="ECO:0000313" key="2">
    <source>
        <dbReference type="EMBL" id="ACY96208.1"/>
    </source>
</evidence>
<dbReference type="Gene3D" id="1.10.287.1060">
    <property type="entry name" value="ESAT-6-like"/>
    <property type="match status" value="1"/>
</dbReference>
<dbReference type="Proteomes" id="UP000001918">
    <property type="component" value="Chromosome"/>
</dbReference>
<gene>
    <name evidence="2" type="ordered locus">Tcur_0613</name>
</gene>
<feature type="region of interest" description="Disordered" evidence="1">
    <location>
        <begin position="179"/>
        <end position="432"/>
    </location>
</feature>
<dbReference type="EMBL" id="CP001738">
    <property type="protein sequence ID" value="ACY96208.1"/>
    <property type="molecule type" value="Genomic_DNA"/>
</dbReference>
<dbReference type="HOGENOM" id="CLU_598426_0_0_11"/>
<feature type="compositionally biased region" description="Polar residues" evidence="1">
    <location>
        <begin position="179"/>
        <end position="188"/>
    </location>
</feature>
<feature type="compositionally biased region" description="Gly residues" evidence="1">
    <location>
        <begin position="213"/>
        <end position="235"/>
    </location>
</feature>
<feature type="compositionally biased region" description="Gly residues" evidence="1">
    <location>
        <begin position="244"/>
        <end position="255"/>
    </location>
</feature>
<dbReference type="KEGG" id="tcu:Tcur_0613"/>
<evidence type="ECO:0000256" key="1">
    <source>
        <dbReference type="SAM" id="MobiDB-lite"/>
    </source>
</evidence>
<proteinExistence type="predicted"/>
<feature type="compositionally biased region" description="Gly residues" evidence="1">
    <location>
        <begin position="315"/>
        <end position="332"/>
    </location>
</feature>